<reference evidence="1" key="1">
    <citation type="journal article" date="2017" name="Mitochondrial DNA Part B Resour">
        <title>The complete mitochondrial genome of the edible Basidiomycete mushroom Thelephora ganbajun.</title>
        <authorList>
            <person name="Wang P."/>
            <person name="Zhang Y."/>
            <person name="Sha T."/>
            <person name="Xu J."/>
        </authorList>
    </citation>
    <scope>NUCLEOTIDE SEQUENCE</scope>
    <source>
        <strain evidence="1">P2</strain>
        <tissue evidence="1">Fruiting body</tissue>
    </source>
</reference>
<geneLocation type="mitochondrion" evidence="1"/>
<gene>
    <name evidence="1" type="primary">polB2</name>
</gene>
<name>A0A343B740_THEGA</name>
<dbReference type="EMBL" id="KY245891">
    <property type="protein sequence ID" value="AQU12775.1"/>
    <property type="molecule type" value="Genomic_DNA"/>
</dbReference>
<sequence length="238" mass="27515">MIKTIKYNLNNLMVTNEVLNSYILRFWDDVFAPLIQDGSIKHLMVLCKVKYSESEAESGYKTLGPLRRVEFKDLELFKDYLIDRIGILIDSYSSNTISEIIFTFVIKDGEISKKDRLLLEDLSEKEVTFHEFNKTKLPVSMDPANYGIIRGQTQIDGTTRYFVKNNNSKRLYEIDVSQDQLKNKVSILGASDLKWTDTKLSENSFKREIGKATLYFLDGEIVLLKRVLPSPPFRGFRS</sequence>
<dbReference type="AlphaFoldDB" id="A0A343B740"/>
<protein>
    <submittedName>
        <fullName evidence="1">DNA polymerase</fullName>
    </submittedName>
</protein>
<keyword evidence="1" id="KW-0496">Mitochondrion</keyword>
<organism evidence="1">
    <name type="scientific">Thelephora ganbajun</name>
    <name type="common">Ganba fungus</name>
    <dbReference type="NCBI Taxonomy" id="370292"/>
    <lineage>
        <taxon>Eukaryota</taxon>
        <taxon>Fungi</taxon>
        <taxon>Dikarya</taxon>
        <taxon>Basidiomycota</taxon>
        <taxon>Agaricomycotina</taxon>
        <taxon>Agaricomycetes</taxon>
        <taxon>Thelephorales</taxon>
        <taxon>Thelephoraceae</taxon>
        <taxon>Thelephora</taxon>
    </lineage>
</organism>
<proteinExistence type="predicted"/>
<evidence type="ECO:0000313" key="1">
    <source>
        <dbReference type="EMBL" id="AQU12775.1"/>
    </source>
</evidence>
<accession>A0A343B740</accession>